<evidence type="ECO:0000256" key="1">
    <source>
        <dbReference type="PROSITE-ProRule" id="PRU00047"/>
    </source>
</evidence>
<reference evidence="4" key="1">
    <citation type="submission" date="2019-08" db="EMBL/GenBank/DDBJ databases">
        <authorList>
            <person name="Liu F."/>
        </authorList>
    </citation>
    <scope>NUCLEOTIDE SEQUENCE [LARGE SCALE GENOMIC DNA]</scope>
    <source>
        <strain evidence="4">PA1801</strain>
        <tissue evidence="4">Leaf</tissue>
    </source>
</reference>
<evidence type="ECO:0000313" key="5">
    <source>
        <dbReference type="Proteomes" id="UP000325315"/>
    </source>
</evidence>
<organism evidence="4 5">
    <name type="scientific">Gossypium australe</name>
    <dbReference type="NCBI Taxonomy" id="47621"/>
    <lineage>
        <taxon>Eukaryota</taxon>
        <taxon>Viridiplantae</taxon>
        <taxon>Streptophyta</taxon>
        <taxon>Embryophyta</taxon>
        <taxon>Tracheophyta</taxon>
        <taxon>Spermatophyta</taxon>
        <taxon>Magnoliopsida</taxon>
        <taxon>eudicotyledons</taxon>
        <taxon>Gunneridae</taxon>
        <taxon>Pentapetalae</taxon>
        <taxon>rosids</taxon>
        <taxon>malvids</taxon>
        <taxon>Malvales</taxon>
        <taxon>Malvaceae</taxon>
        <taxon>Malvoideae</taxon>
        <taxon>Gossypium</taxon>
    </lineage>
</organism>
<dbReference type="GO" id="GO:0008270">
    <property type="term" value="F:zinc ion binding"/>
    <property type="evidence" value="ECO:0007669"/>
    <property type="project" value="UniProtKB-KW"/>
</dbReference>
<dbReference type="AlphaFoldDB" id="A0A5B6X253"/>
<keyword evidence="1" id="KW-0863">Zinc-finger</keyword>
<proteinExistence type="predicted"/>
<comment type="caution">
    <text evidence="4">The sequence shown here is derived from an EMBL/GenBank/DDBJ whole genome shotgun (WGS) entry which is preliminary data.</text>
</comment>
<sequence length="114" mass="12786">MRSEACFRCGSFDHYLRDCLERPEKDIVQTSKSSNPAFRGRPPRHPDNVNGSRARAPARTYAIRAREDASAPDVIIGTFSLLDTNIIALIDLRSTHSYICRNLVSVKNLHAEST</sequence>
<dbReference type="OrthoDB" id="786726at2759"/>
<feature type="domain" description="CCHC-type" evidence="3">
    <location>
        <begin position="6"/>
        <end position="19"/>
    </location>
</feature>
<name>A0A5B6X253_9ROSI</name>
<dbReference type="SMART" id="SM00343">
    <property type="entry name" value="ZnF_C2HC"/>
    <property type="match status" value="1"/>
</dbReference>
<dbReference type="Proteomes" id="UP000325315">
    <property type="component" value="Unassembled WGS sequence"/>
</dbReference>
<gene>
    <name evidence="4" type="ORF">EPI10_031450</name>
</gene>
<dbReference type="Gene3D" id="4.10.60.10">
    <property type="entry name" value="Zinc finger, CCHC-type"/>
    <property type="match status" value="1"/>
</dbReference>
<accession>A0A5B6X253</accession>
<evidence type="ECO:0000259" key="3">
    <source>
        <dbReference type="PROSITE" id="PS50158"/>
    </source>
</evidence>
<keyword evidence="5" id="KW-1185">Reference proteome</keyword>
<feature type="region of interest" description="Disordered" evidence="2">
    <location>
        <begin position="27"/>
        <end position="55"/>
    </location>
</feature>
<protein>
    <submittedName>
        <fullName evidence="4">Gag-Pol polyprotein</fullName>
    </submittedName>
</protein>
<dbReference type="PROSITE" id="PS50158">
    <property type="entry name" value="ZF_CCHC"/>
    <property type="match status" value="1"/>
</dbReference>
<keyword evidence="1" id="KW-0479">Metal-binding</keyword>
<dbReference type="InterPro" id="IPR001878">
    <property type="entry name" value="Znf_CCHC"/>
</dbReference>
<evidence type="ECO:0000256" key="2">
    <source>
        <dbReference type="SAM" id="MobiDB-lite"/>
    </source>
</evidence>
<dbReference type="GO" id="GO:0003676">
    <property type="term" value="F:nucleic acid binding"/>
    <property type="evidence" value="ECO:0007669"/>
    <property type="project" value="InterPro"/>
</dbReference>
<dbReference type="EMBL" id="SMMG02000001">
    <property type="protein sequence ID" value="KAA3487636.1"/>
    <property type="molecule type" value="Genomic_DNA"/>
</dbReference>
<dbReference type="Pfam" id="PF08284">
    <property type="entry name" value="RVP_2"/>
    <property type="match status" value="1"/>
</dbReference>
<evidence type="ECO:0000313" key="4">
    <source>
        <dbReference type="EMBL" id="KAA3487636.1"/>
    </source>
</evidence>
<keyword evidence="1" id="KW-0862">Zinc</keyword>